<accession>A0A085LT04</accession>
<name>A0A085LT04_9BILA</name>
<sequence length="274" mass="28502">MAVLAVRGTPNQIEQKLKELYGPDKSAYSLVICLALGQAYLNQAGEGNIGLVYASDSHGGACAPPGGAFELRGAHDPPGPPCCSRKRGMVSHGVAALDRQGLEGKGPGSPGPFLEPMTVLEIGTKGAGGDSPGPRRSRTSEQTSSWRFRDRALLATITTSSAKAKVCRVGLPGVVVVGMMHVNGRDRAQASTFTALEGYYSNPMRALEMGGDINGTGKLLLASGAVVGTRVQKGDTTALYTGLESPFRLSPDLEGPGKCLRPCRLVQAPSAKIL</sequence>
<organism evidence="2 3">
    <name type="scientific">Trichuris suis</name>
    <name type="common">pig whipworm</name>
    <dbReference type="NCBI Taxonomy" id="68888"/>
    <lineage>
        <taxon>Eukaryota</taxon>
        <taxon>Metazoa</taxon>
        <taxon>Ecdysozoa</taxon>
        <taxon>Nematoda</taxon>
        <taxon>Enoplea</taxon>
        <taxon>Dorylaimia</taxon>
        <taxon>Trichinellida</taxon>
        <taxon>Trichuridae</taxon>
        <taxon>Trichuris</taxon>
    </lineage>
</organism>
<dbReference type="AlphaFoldDB" id="A0A085LT04"/>
<evidence type="ECO:0000256" key="1">
    <source>
        <dbReference type="SAM" id="MobiDB-lite"/>
    </source>
</evidence>
<proteinExistence type="predicted"/>
<feature type="region of interest" description="Disordered" evidence="1">
    <location>
        <begin position="123"/>
        <end position="145"/>
    </location>
</feature>
<keyword evidence="3" id="KW-1185">Reference proteome</keyword>
<reference evidence="2 3" key="1">
    <citation type="journal article" date="2014" name="Nat. Genet.">
        <title>Genome and transcriptome of the porcine whipworm Trichuris suis.</title>
        <authorList>
            <person name="Jex A.R."/>
            <person name="Nejsum P."/>
            <person name="Schwarz E.M."/>
            <person name="Hu L."/>
            <person name="Young N.D."/>
            <person name="Hall R.S."/>
            <person name="Korhonen P.K."/>
            <person name="Liao S."/>
            <person name="Thamsborg S."/>
            <person name="Xia J."/>
            <person name="Xu P."/>
            <person name="Wang S."/>
            <person name="Scheerlinck J.P."/>
            <person name="Hofmann A."/>
            <person name="Sternberg P.W."/>
            <person name="Wang J."/>
            <person name="Gasser R.B."/>
        </authorList>
    </citation>
    <scope>NUCLEOTIDE SEQUENCE [LARGE SCALE GENOMIC DNA]</scope>
    <source>
        <strain evidence="2">DCEP-RM93M</strain>
    </source>
</reference>
<gene>
    <name evidence="2" type="ORF">M513_11043</name>
</gene>
<dbReference type="EMBL" id="KL363304">
    <property type="protein sequence ID" value="KFD48100.1"/>
    <property type="molecule type" value="Genomic_DNA"/>
</dbReference>
<evidence type="ECO:0000313" key="2">
    <source>
        <dbReference type="EMBL" id="KFD48100.1"/>
    </source>
</evidence>
<evidence type="ECO:0000313" key="3">
    <source>
        <dbReference type="Proteomes" id="UP000030764"/>
    </source>
</evidence>
<protein>
    <submittedName>
        <fullName evidence="2">Uncharacterized protein</fullName>
    </submittedName>
</protein>
<dbReference type="Proteomes" id="UP000030764">
    <property type="component" value="Unassembled WGS sequence"/>
</dbReference>